<evidence type="ECO:0000259" key="4">
    <source>
        <dbReference type="PROSITE" id="PS50043"/>
    </source>
</evidence>
<dbReference type="EMBL" id="CP048286">
    <property type="protein sequence ID" value="QHW32308.1"/>
    <property type="molecule type" value="Genomic_DNA"/>
</dbReference>
<dbReference type="Pfam" id="PF01590">
    <property type="entry name" value="GAF"/>
    <property type="match status" value="1"/>
</dbReference>
<dbReference type="PROSITE" id="PS50043">
    <property type="entry name" value="HTH_LUXR_2"/>
    <property type="match status" value="1"/>
</dbReference>
<name>A0A6C0P1F8_9BACL</name>
<dbReference type="InterPro" id="IPR036388">
    <property type="entry name" value="WH-like_DNA-bd_sf"/>
</dbReference>
<dbReference type="KEGG" id="prz:GZH47_16840"/>
<organism evidence="5 6">
    <name type="scientific">Paenibacillus rhizovicinus</name>
    <dbReference type="NCBI Taxonomy" id="2704463"/>
    <lineage>
        <taxon>Bacteria</taxon>
        <taxon>Bacillati</taxon>
        <taxon>Bacillota</taxon>
        <taxon>Bacilli</taxon>
        <taxon>Bacillales</taxon>
        <taxon>Paenibacillaceae</taxon>
        <taxon>Paenibacillus</taxon>
    </lineage>
</organism>
<evidence type="ECO:0000256" key="3">
    <source>
        <dbReference type="SAM" id="MobiDB-lite"/>
    </source>
</evidence>
<dbReference type="SUPFAM" id="SSF46894">
    <property type="entry name" value="C-terminal effector domain of the bipartite response regulators"/>
    <property type="match status" value="1"/>
</dbReference>
<dbReference type="GO" id="GO:0045892">
    <property type="term" value="P:negative regulation of DNA-templated transcription"/>
    <property type="evidence" value="ECO:0007669"/>
    <property type="project" value="UniProtKB-ARBA"/>
</dbReference>
<dbReference type="Pfam" id="PF00196">
    <property type="entry name" value="GerE"/>
    <property type="match status" value="1"/>
</dbReference>
<dbReference type="InterPro" id="IPR016032">
    <property type="entry name" value="Sig_transdc_resp-reg_C-effctor"/>
</dbReference>
<proteinExistence type="predicted"/>
<dbReference type="SMART" id="SM00065">
    <property type="entry name" value="GAF"/>
    <property type="match status" value="1"/>
</dbReference>
<dbReference type="Pfam" id="PF13191">
    <property type="entry name" value="AAA_16"/>
    <property type="match status" value="1"/>
</dbReference>
<dbReference type="InterPro" id="IPR027417">
    <property type="entry name" value="P-loop_NTPase"/>
</dbReference>
<evidence type="ECO:0000256" key="1">
    <source>
        <dbReference type="ARBA" id="ARBA00023015"/>
    </source>
</evidence>
<evidence type="ECO:0000313" key="6">
    <source>
        <dbReference type="Proteomes" id="UP000479114"/>
    </source>
</evidence>
<dbReference type="InterPro" id="IPR053159">
    <property type="entry name" value="Hybrid_Histidine_Kinase"/>
</dbReference>
<evidence type="ECO:0000256" key="2">
    <source>
        <dbReference type="ARBA" id="ARBA00023163"/>
    </source>
</evidence>
<dbReference type="PANTHER" id="PTHR43642">
    <property type="entry name" value="HYBRID SIGNAL TRANSDUCTION HISTIDINE KINASE G"/>
    <property type="match status" value="1"/>
</dbReference>
<dbReference type="Proteomes" id="UP000479114">
    <property type="component" value="Chromosome"/>
</dbReference>
<dbReference type="InterPro" id="IPR041664">
    <property type="entry name" value="AAA_16"/>
</dbReference>
<sequence length="1320" mass="146516">MKTRMQGAEITKYAGGEPAQAGHRTAPDGLSGGLYGRDREVARIREAFHWTTLGSTQLISVSGPSGIGKTAVIQEALHKISLEEAYLIAGKFESLQQDTPMSPLIGAFRELTEQLLNEDKRSLEQWREAILQALGVNAAVITDVIPEMERIIGRQASVEQLPLEEAMERFQFVFRRFIQVFCHQKHPLVLVMDDLQWADEASWRMIRSFMSDPQSQSLLLIGAFRDTGEIGRIEEELGAIASSGVTVQSLPLGPLGPVELTRIVGDTLGVSDGIADDIAHTLLLRSDGNPFLFRRLLQRSMEEEVLRYDEPGGGWVWNWKEPDPAAGSAHADLLLNYMTDSINRLPADTRQALLEASCLGGESPLALLASWRGETPERTLDVLRPAMERQLIMYAGSGTPETAGGGRTSDPGAERMEEGRIRFVHDRLQEAANALFDTPRSEEVHWHAGRYWLRHSDPALRERHVFDAAGHLNKGSRLARLPEDRNNLIRANAGAGGKAKSATAYEAAAAYFGAAAAFITEEHWERDFDFCFDLFVDLLECEYMNGWQPSTYDTFHALLGRARTAYERMRVQHIEINRLLHTERMADGIELGIACLRDLGIHVSVNTGKTKLFAELLVTKEHLRRKIGRLRAKSSVSDPVITVALQVLTQLSGAAFICDRPLFRALTFKCVRLSLKYGNFPHAAAVFGSLGGILNQALGDLELARASLKEGMRIAVTYKQPSILCRAHLTMGVMFFIMEDEDKDLHAHFRKSIDYGLEAGDLFFTGHSVVMLLVNLHMVGKLDRLEAVVPEYKKMLADTQNHYLLPYITIIERWLHALKGTGAEPGANQDDQELLLRIGRSGMESNLLYQYGLSLLQEGYTLGDRDLAIRGADMARKHEQDATHYLHRSEYELYYGLTLLNQGPGLSAADTRALAACRRSLRRSAAKCPEHIRHKSLLLESSYAEARGKLDAAGRLYDDAIREARRSGYEHHAALACECAGRMYVAQSRETTAKGYLIEAHALYRQWGAARKADQIREQYAAYCKELAWEEVAAAAVSAPTAAMSVQESGAVAAGPDLSVVQQAFQSMAAESDQRALIENSIRTVMEFAGAQRGCIVMEHAKRLTVELAADQEGGILRQPVPVERFDEVCLPAVRYTANTGEILLIEHAAAGGRLARDPYVMSCQIQSMLCLPLHFQNRLTAVLYLENNRRQGAFRAEQLDMLRMLATQTVFLLKLFPYDDGQAAPVNDTGADTKTASGQADAESAGLMDPLTKRELEVLQFMSLGMTNQEIAQQLHIAVGTVKLHTNRIFSKMNVNRRAKAVLEAKRMKLLNDNDAGSE</sequence>
<dbReference type="InterPro" id="IPR029016">
    <property type="entry name" value="GAF-like_dom_sf"/>
</dbReference>
<dbReference type="Gene3D" id="3.30.450.40">
    <property type="match status" value="1"/>
</dbReference>
<dbReference type="SUPFAM" id="SSF52540">
    <property type="entry name" value="P-loop containing nucleoside triphosphate hydrolases"/>
    <property type="match status" value="1"/>
</dbReference>
<dbReference type="PRINTS" id="PR00038">
    <property type="entry name" value="HTHLUXR"/>
</dbReference>
<dbReference type="RefSeq" id="WP_162641640.1">
    <property type="nucleotide sequence ID" value="NZ_CP048286.1"/>
</dbReference>
<keyword evidence="1" id="KW-0805">Transcription regulation</keyword>
<reference evidence="5 6" key="1">
    <citation type="submission" date="2020-02" db="EMBL/GenBank/DDBJ databases">
        <title>Paenibacillus sp. nov., isolated from rhizosphere soil of tomato.</title>
        <authorList>
            <person name="Weon H.-Y."/>
            <person name="Lee S.A."/>
        </authorList>
    </citation>
    <scope>NUCLEOTIDE SEQUENCE [LARGE SCALE GENOMIC DNA]</scope>
    <source>
        <strain evidence="5 6">14171R-81</strain>
    </source>
</reference>
<dbReference type="InterPro" id="IPR000792">
    <property type="entry name" value="Tscrpt_reg_LuxR_C"/>
</dbReference>
<dbReference type="InterPro" id="IPR003018">
    <property type="entry name" value="GAF"/>
</dbReference>
<dbReference type="PANTHER" id="PTHR43642:SF1">
    <property type="entry name" value="HYBRID SIGNAL TRANSDUCTION HISTIDINE KINASE G"/>
    <property type="match status" value="1"/>
</dbReference>
<dbReference type="Gene3D" id="1.10.10.10">
    <property type="entry name" value="Winged helix-like DNA-binding domain superfamily/Winged helix DNA-binding domain"/>
    <property type="match status" value="1"/>
</dbReference>
<keyword evidence="2" id="KW-0804">Transcription</keyword>
<dbReference type="Gene3D" id="3.40.50.300">
    <property type="entry name" value="P-loop containing nucleotide triphosphate hydrolases"/>
    <property type="match status" value="1"/>
</dbReference>
<dbReference type="SUPFAM" id="SSF55781">
    <property type="entry name" value="GAF domain-like"/>
    <property type="match status" value="1"/>
</dbReference>
<keyword evidence="6" id="KW-1185">Reference proteome</keyword>
<gene>
    <name evidence="5" type="ORF">GZH47_16840</name>
</gene>
<protein>
    <submittedName>
        <fullName evidence="5">AAA family ATPase</fullName>
    </submittedName>
</protein>
<dbReference type="SMART" id="SM00421">
    <property type="entry name" value="HTH_LUXR"/>
    <property type="match status" value="1"/>
</dbReference>
<evidence type="ECO:0000313" key="5">
    <source>
        <dbReference type="EMBL" id="QHW32308.1"/>
    </source>
</evidence>
<dbReference type="PROSITE" id="PS00622">
    <property type="entry name" value="HTH_LUXR_1"/>
    <property type="match status" value="1"/>
</dbReference>
<feature type="domain" description="HTH luxR-type" evidence="4">
    <location>
        <begin position="1245"/>
        <end position="1310"/>
    </location>
</feature>
<dbReference type="CDD" id="cd06170">
    <property type="entry name" value="LuxR_C_like"/>
    <property type="match status" value="1"/>
</dbReference>
<feature type="region of interest" description="Disordered" evidence="3">
    <location>
        <begin position="1"/>
        <end position="33"/>
    </location>
</feature>
<accession>A0A6C0P1F8</accession>
<dbReference type="GO" id="GO:0003677">
    <property type="term" value="F:DNA binding"/>
    <property type="evidence" value="ECO:0007669"/>
    <property type="project" value="InterPro"/>
</dbReference>